<sequence>MASWVFCNRCFQPPQVTSCFSLTNCGHVYCDVCLRKGKRDECLICKVACRTILLSKHTDSDIQALFMGIDSLCRKYAKETSQISEFQEKHRRRLLAFYGEKVSQLEGSLRKSTLRVEQLQRQVLGAVRSQQAVFSTVKTPASMPSARPNGPLFQSRDSSASERVESMEVDLTPPPRRKPEVTAGPPRISLLSPPRDGRMGNIAHRPQHLGLTPRCSSEPQALSWFRSKGPTQNLVTGSIHRQAAVPSDHVPQHSHTQDKEHRVPQEVPQRRAWTTDVDVMRAAEDPESLMVTAEPVGLTARDLTTRQGELPHRQLPGARQGQQLQAQRAVGGHGCSHQRPERRTTLKDRGALPDAPATLAIVASASLPPGTGLQPKAPWPGQRGVSPELQEDGILGAPGAAQYADICRSRGLGRGCGKARALGRPPTTSRKGRPLAVWEGPRSPSTPVHSRATSLGPSLLGFETGPREWMRAWCRGKKTTPDPPWPPARAWASEIRQQPLPHGPPTSAGTPRVPHPELSRGGHITRRAPARRSGGRDELGRFRDGPQTPSPLSCPGGSGKRRGAGWGVGQTLASQTLPPAVQPQPGETQCLSAAFAGEGGRRRADLGPEQGLSRTHAPAVASTGRKAGLPGGGAGWGVRLSIHTRGPACALPGAPSTPPRAQPGIRGPSHEGCWLARPHFLLARRLRAATGTKGGLCLVLGLLPARPLPPRAPGVMFVFVAK</sequence>
<dbReference type="EMBL" id="OX596114">
    <property type="protein sequence ID" value="CAI9707621.1"/>
    <property type="molecule type" value="Genomic_DNA"/>
</dbReference>
<dbReference type="Proteomes" id="UP001162501">
    <property type="component" value="Chromosome 30"/>
</dbReference>
<gene>
    <name evidence="1" type="ORF">MRATA1EN3_LOCUS18834</name>
</gene>
<organism evidence="1 2">
    <name type="scientific">Rangifer tarandus platyrhynchus</name>
    <name type="common">Svalbard reindeer</name>
    <dbReference type="NCBI Taxonomy" id="3082113"/>
    <lineage>
        <taxon>Eukaryota</taxon>
        <taxon>Metazoa</taxon>
        <taxon>Chordata</taxon>
        <taxon>Craniata</taxon>
        <taxon>Vertebrata</taxon>
        <taxon>Euteleostomi</taxon>
        <taxon>Mammalia</taxon>
        <taxon>Eutheria</taxon>
        <taxon>Laurasiatheria</taxon>
        <taxon>Artiodactyla</taxon>
        <taxon>Ruminantia</taxon>
        <taxon>Pecora</taxon>
        <taxon>Cervidae</taxon>
        <taxon>Odocoileinae</taxon>
        <taxon>Rangifer</taxon>
    </lineage>
</organism>
<reference evidence="1" key="1">
    <citation type="submission" date="2023-05" db="EMBL/GenBank/DDBJ databases">
        <authorList>
            <consortium name="ELIXIR-Norway"/>
        </authorList>
    </citation>
    <scope>NUCLEOTIDE SEQUENCE</scope>
</reference>
<evidence type="ECO:0000313" key="2">
    <source>
        <dbReference type="Proteomes" id="UP001162501"/>
    </source>
</evidence>
<accession>A0ACB0F3W7</accession>
<proteinExistence type="predicted"/>
<evidence type="ECO:0000313" key="1">
    <source>
        <dbReference type="EMBL" id="CAI9707621.1"/>
    </source>
</evidence>
<name>A0ACB0F3W7_RANTA</name>
<protein>
    <submittedName>
        <fullName evidence="1">Uncharacterized protein</fullName>
    </submittedName>
</protein>